<dbReference type="OrthoDB" id="5854685at2759"/>
<dbReference type="InterPro" id="IPR015421">
    <property type="entry name" value="PyrdxlP-dep_Trfase_major"/>
</dbReference>
<dbReference type="EnsemblMetazoa" id="SCAU005210-RA">
    <property type="protein sequence ID" value="SCAU005210-PA"/>
    <property type="gene ID" value="SCAU005210"/>
</dbReference>
<dbReference type="PANTHER" id="PTHR42858">
    <property type="entry name" value="AMINOTRANSFERASE"/>
    <property type="match status" value="1"/>
</dbReference>
<dbReference type="GO" id="GO:0047536">
    <property type="term" value="F:2-aminoadipate transaminase activity"/>
    <property type="evidence" value="ECO:0007669"/>
    <property type="project" value="TreeGrafter"/>
</dbReference>
<evidence type="ECO:0000313" key="2">
    <source>
        <dbReference type="EnsemblMetazoa" id="SCAU005210-PA"/>
    </source>
</evidence>
<dbReference type="SUPFAM" id="SSF53383">
    <property type="entry name" value="PLP-dependent transferases"/>
    <property type="match status" value="1"/>
</dbReference>
<reference evidence="2" key="1">
    <citation type="submission" date="2020-05" db="UniProtKB">
        <authorList>
            <consortium name="EnsemblMetazoa"/>
        </authorList>
    </citation>
    <scope>IDENTIFICATION</scope>
    <source>
        <strain evidence="2">USDA</strain>
    </source>
</reference>
<dbReference type="InterPro" id="IPR015422">
    <property type="entry name" value="PyrdxlP-dep_Trfase_small"/>
</dbReference>
<dbReference type="FunFam" id="3.40.640.10:FF:000080">
    <property type="entry name" value="Aminotransferase, putative"/>
    <property type="match status" value="1"/>
</dbReference>
<organism evidence="2 3">
    <name type="scientific">Stomoxys calcitrans</name>
    <name type="common">Stable fly</name>
    <name type="synonym">Conops calcitrans</name>
    <dbReference type="NCBI Taxonomy" id="35570"/>
    <lineage>
        <taxon>Eukaryota</taxon>
        <taxon>Metazoa</taxon>
        <taxon>Ecdysozoa</taxon>
        <taxon>Arthropoda</taxon>
        <taxon>Hexapoda</taxon>
        <taxon>Insecta</taxon>
        <taxon>Pterygota</taxon>
        <taxon>Neoptera</taxon>
        <taxon>Endopterygota</taxon>
        <taxon>Diptera</taxon>
        <taxon>Brachycera</taxon>
        <taxon>Muscomorpha</taxon>
        <taxon>Muscoidea</taxon>
        <taxon>Muscidae</taxon>
        <taxon>Stomoxys</taxon>
    </lineage>
</organism>
<dbReference type="KEGG" id="scac:106088633"/>
<accession>A0A1I8P6A0</accession>
<dbReference type="STRING" id="35570.A0A1I8P6A0"/>
<dbReference type="InterPro" id="IPR004839">
    <property type="entry name" value="Aminotransferase_I/II_large"/>
</dbReference>
<sequence length="432" mass="49383">MSLINEEQKLTNLFDGTEWNLYDSKILDLSAGAPDPDLLQHCVDIFRQATEHSLHPDKKSNSSLLFQYGPKSGLYEVRLQIAKYFTHMYGSEVKCEDLFITCGATQGLNVILSTLVDLNGYIFVDEITYMSALDVIRQFSSMHIIPIKLSEDGTDLEDLEKHLKEYVYKAQKKQFWGMYYTIPIFHNPTGVLFSPTTCKGLIKLARKYDILITCDDVYNILNYNDENCTKRLLSYDNKRDKDYRGHVVSNGSFSKIISPGIRLGWFEVPRRIKDILECSGIIDSAGCLNNYTSGIVASLFELGLAQTHINRMYETYKERMLATLSTLKKELPVGCKMSHPEGGQFIWITLEKGCSASEFLKVCMEEERIFFLIGTVFTVIPERASNCFRLSIAFYNTDKLEEAVKRMCRCLRKYLKNTKNEIVLNRGGTKIG</sequence>
<keyword evidence="3" id="KW-1185">Reference proteome</keyword>
<gene>
    <name evidence="2" type="primary">106088633</name>
</gene>
<dbReference type="Gene3D" id="3.90.1150.10">
    <property type="entry name" value="Aspartate Aminotransferase, domain 1"/>
    <property type="match status" value="1"/>
</dbReference>
<dbReference type="GO" id="GO:0030170">
    <property type="term" value="F:pyridoxal phosphate binding"/>
    <property type="evidence" value="ECO:0007669"/>
    <property type="project" value="InterPro"/>
</dbReference>
<evidence type="ECO:0000313" key="3">
    <source>
        <dbReference type="Proteomes" id="UP000095300"/>
    </source>
</evidence>
<dbReference type="Pfam" id="PF00155">
    <property type="entry name" value="Aminotran_1_2"/>
    <property type="match status" value="1"/>
</dbReference>
<dbReference type="AlphaFoldDB" id="A0A1I8P6A0"/>
<dbReference type="InterPro" id="IPR015424">
    <property type="entry name" value="PyrdxlP-dep_Trfase"/>
</dbReference>
<protein>
    <recommendedName>
        <fullName evidence="1">Aminotransferase class I/classII large domain-containing protein</fullName>
    </recommendedName>
</protein>
<feature type="domain" description="Aminotransferase class I/classII large" evidence="1">
    <location>
        <begin position="25"/>
        <end position="406"/>
    </location>
</feature>
<name>A0A1I8P6A0_STOCA</name>
<evidence type="ECO:0000259" key="1">
    <source>
        <dbReference type="Pfam" id="PF00155"/>
    </source>
</evidence>
<dbReference type="Gene3D" id="3.40.640.10">
    <property type="entry name" value="Type I PLP-dependent aspartate aminotransferase-like (Major domain)"/>
    <property type="match status" value="1"/>
</dbReference>
<dbReference type="VEuPathDB" id="VectorBase:SCAU005210"/>
<proteinExistence type="predicted"/>
<dbReference type="Proteomes" id="UP000095300">
    <property type="component" value="Unassembled WGS sequence"/>
</dbReference>
<dbReference type="CDD" id="cd00609">
    <property type="entry name" value="AAT_like"/>
    <property type="match status" value="1"/>
</dbReference>
<dbReference type="PANTHER" id="PTHR42858:SF1">
    <property type="entry name" value="LD15494P"/>
    <property type="match status" value="1"/>
</dbReference>